<evidence type="ECO:0000256" key="3">
    <source>
        <dbReference type="ARBA" id="ARBA00023315"/>
    </source>
</evidence>
<accession>A0A850PBX3</accession>
<keyword evidence="2 4" id="KW-0808">Transferase</keyword>
<name>A0A850PBX3_9PROT</name>
<dbReference type="SUPFAM" id="SSF55729">
    <property type="entry name" value="Acyl-CoA N-acyltransferases (Nat)"/>
    <property type="match status" value="1"/>
</dbReference>
<organism evidence="5 6">
    <name type="scientific">Ameyamaea chiangmaiensis</name>
    <dbReference type="NCBI Taxonomy" id="442969"/>
    <lineage>
        <taxon>Bacteria</taxon>
        <taxon>Pseudomonadati</taxon>
        <taxon>Pseudomonadota</taxon>
        <taxon>Alphaproteobacteria</taxon>
        <taxon>Acetobacterales</taxon>
        <taxon>Acetobacteraceae</taxon>
        <taxon>Ameyamaea</taxon>
    </lineage>
</organism>
<dbReference type="HAMAP" id="MF_00688">
    <property type="entry name" value="Leu_Phe_trans"/>
    <property type="match status" value="1"/>
</dbReference>
<evidence type="ECO:0000313" key="5">
    <source>
        <dbReference type="EMBL" id="NVN42035.1"/>
    </source>
</evidence>
<evidence type="ECO:0000313" key="6">
    <source>
        <dbReference type="Proteomes" id="UP000585665"/>
    </source>
</evidence>
<dbReference type="GO" id="GO:0008914">
    <property type="term" value="F:leucyl-tRNA--protein transferase activity"/>
    <property type="evidence" value="ECO:0007669"/>
    <property type="project" value="UniProtKB-UniRule"/>
</dbReference>
<protein>
    <recommendedName>
        <fullName evidence="4">Leucyl/phenylalanyl-tRNA--protein transferase</fullName>
        <ecNumber evidence="4">2.3.2.6</ecNumber>
    </recommendedName>
    <alternativeName>
        <fullName evidence="4">L/F-transferase</fullName>
    </alternativeName>
    <alternativeName>
        <fullName evidence="4">Leucyltransferase</fullName>
    </alternativeName>
    <alternativeName>
        <fullName evidence="4">Phenyalanyltransferase</fullName>
    </alternativeName>
</protein>
<keyword evidence="3 4" id="KW-0012">Acyltransferase</keyword>
<keyword evidence="6" id="KW-1185">Reference proteome</keyword>
<dbReference type="Gene3D" id="3.40.630.70">
    <property type="entry name" value="Leucyl/phenylalanyl-tRNA-protein transferase, C-terminal domain"/>
    <property type="match status" value="1"/>
</dbReference>
<dbReference type="InterPro" id="IPR016181">
    <property type="entry name" value="Acyl_CoA_acyltransferase"/>
</dbReference>
<dbReference type="EMBL" id="JABXXR010000248">
    <property type="protein sequence ID" value="NVN42035.1"/>
    <property type="molecule type" value="Genomic_DNA"/>
</dbReference>
<comment type="function">
    <text evidence="4">Functions in the N-end rule pathway of protein degradation where it conjugates Leu, Phe and, less efficiently, Met from aminoacyl-tRNAs to the N-termini of proteins containing an N-terminal arginine or lysine.</text>
</comment>
<dbReference type="Pfam" id="PF03588">
    <property type="entry name" value="Leu_Phe_trans"/>
    <property type="match status" value="1"/>
</dbReference>
<dbReference type="AlphaFoldDB" id="A0A850PBX3"/>
<comment type="subcellular location">
    <subcellularLocation>
        <location evidence="4">Cytoplasm</location>
    </subcellularLocation>
</comment>
<comment type="caution">
    <text evidence="5">The sequence shown here is derived from an EMBL/GenBank/DDBJ whole genome shotgun (WGS) entry which is preliminary data.</text>
</comment>
<comment type="catalytic activity">
    <reaction evidence="4">
        <text>N-terminal L-arginyl-[protein] + L-leucyl-tRNA(Leu) = N-terminal L-leucyl-L-arginyl-[protein] + tRNA(Leu) + H(+)</text>
        <dbReference type="Rhea" id="RHEA:50416"/>
        <dbReference type="Rhea" id="RHEA-COMP:9613"/>
        <dbReference type="Rhea" id="RHEA-COMP:9622"/>
        <dbReference type="Rhea" id="RHEA-COMP:12672"/>
        <dbReference type="Rhea" id="RHEA-COMP:12673"/>
        <dbReference type="ChEBI" id="CHEBI:15378"/>
        <dbReference type="ChEBI" id="CHEBI:64719"/>
        <dbReference type="ChEBI" id="CHEBI:78442"/>
        <dbReference type="ChEBI" id="CHEBI:78494"/>
        <dbReference type="ChEBI" id="CHEBI:133044"/>
        <dbReference type="EC" id="2.3.2.6"/>
    </reaction>
</comment>
<reference evidence="5 6" key="1">
    <citation type="submission" date="2020-06" db="EMBL/GenBank/DDBJ databases">
        <title>Description of novel acetic acid bacteria.</title>
        <authorList>
            <person name="Sombolestani A."/>
        </authorList>
    </citation>
    <scope>NUCLEOTIDE SEQUENCE [LARGE SCALE GENOMIC DNA]</scope>
    <source>
        <strain evidence="5 6">LMG 27010</strain>
    </source>
</reference>
<comment type="catalytic activity">
    <reaction evidence="4">
        <text>L-phenylalanyl-tRNA(Phe) + an N-terminal L-alpha-aminoacyl-[protein] = an N-terminal L-phenylalanyl-L-alpha-aminoacyl-[protein] + tRNA(Phe)</text>
        <dbReference type="Rhea" id="RHEA:43632"/>
        <dbReference type="Rhea" id="RHEA-COMP:9668"/>
        <dbReference type="Rhea" id="RHEA-COMP:9699"/>
        <dbReference type="Rhea" id="RHEA-COMP:10636"/>
        <dbReference type="Rhea" id="RHEA-COMP:10637"/>
        <dbReference type="ChEBI" id="CHEBI:78442"/>
        <dbReference type="ChEBI" id="CHEBI:78531"/>
        <dbReference type="ChEBI" id="CHEBI:78597"/>
        <dbReference type="ChEBI" id="CHEBI:83561"/>
        <dbReference type="EC" id="2.3.2.6"/>
    </reaction>
</comment>
<dbReference type="GO" id="GO:0030163">
    <property type="term" value="P:protein catabolic process"/>
    <property type="evidence" value="ECO:0007669"/>
    <property type="project" value="UniProtKB-UniRule"/>
</dbReference>
<evidence type="ECO:0000256" key="4">
    <source>
        <dbReference type="HAMAP-Rule" id="MF_00688"/>
    </source>
</evidence>
<comment type="catalytic activity">
    <reaction evidence="4">
        <text>N-terminal L-lysyl-[protein] + L-leucyl-tRNA(Leu) = N-terminal L-leucyl-L-lysyl-[protein] + tRNA(Leu) + H(+)</text>
        <dbReference type="Rhea" id="RHEA:12340"/>
        <dbReference type="Rhea" id="RHEA-COMP:9613"/>
        <dbReference type="Rhea" id="RHEA-COMP:9622"/>
        <dbReference type="Rhea" id="RHEA-COMP:12670"/>
        <dbReference type="Rhea" id="RHEA-COMP:12671"/>
        <dbReference type="ChEBI" id="CHEBI:15378"/>
        <dbReference type="ChEBI" id="CHEBI:65249"/>
        <dbReference type="ChEBI" id="CHEBI:78442"/>
        <dbReference type="ChEBI" id="CHEBI:78494"/>
        <dbReference type="ChEBI" id="CHEBI:133043"/>
        <dbReference type="EC" id="2.3.2.6"/>
    </reaction>
</comment>
<dbReference type="Proteomes" id="UP000585665">
    <property type="component" value="Unassembled WGS sequence"/>
</dbReference>
<evidence type="ECO:0000256" key="1">
    <source>
        <dbReference type="ARBA" id="ARBA00022490"/>
    </source>
</evidence>
<evidence type="ECO:0000256" key="2">
    <source>
        <dbReference type="ARBA" id="ARBA00022679"/>
    </source>
</evidence>
<comment type="similarity">
    <text evidence="4">Belongs to the L/F-transferase family.</text>
</comment>
<dbReference type="PANTHER" id="PTHR30098:SF2">
    <property type="entry name" value="LEUCYL_PHENYLALANYL-TRNA--PROTEIN TRANSFERASE"/>
    <property type="match status" value="1"/>
</dbReference>
<gene>
    <name evidence="4" type="primary">aat</name>
    <name evidence="5" type="ORF">HUK82_15920</name>
</gene>
<dbReference type="RefSeq" id="WP_176614868.1">
    <property type="nucleotide sequence ID" value="NZ_JABXXR010000248.1"/>
</dbReference>
<dbReference type="EC" id="2.3.2.6" evidence="4"/>
<keyword evidence="1 4" id="KW-0963">Cytoplasm</keyword>
<sequence length="219" mass="23401">MEVTPDLLLGAYAAGYFPMAPDAASDELEWFDPPMRGVIPLDRFHLPRRLRRTVLAGLASGVPEVRIDHDFAGMVAACAEPGPGRESTWISPRIAALYCALHARGHAHSVEVWADGALTGGLYGVSLGGAFFGESMVSRQRDASKIALVHLVARLRIAGFTVLDTQFGTAHLARFGCVEIPADAYRGALARAIGQPVRFPVASGAARLRDEVDRLRGGA</sequence>
<dbReference type="InterPro" id="IPR004616">
    <property type="entry name" value="Leu/Phe-tRNA_Trfase"/>
</dbReference>
<proteinExistence type="inferred from homology"/>
<dbReference type="GO" id="GO:0005737">
    <property type="term" value="C:cytoplasm"/>
    <property type="evidence" value="ECO:0007669"/>
    <property type="project" value="UniProtKB-SubCell"/>
</dbReference>
<dbReference type="PANTHER" id="PTHR30098">
    <property type="entry name" value="LEUCYL/PHENYLALANYL-TRNA--PROTEIN TRANSFERASE"/>
    <property type="match status" value="1"/>
</dbReference>
<dbReference type="InterPro" id="IPR042203">
    <property type="entry name" value="Leu/Phe-tRNA_Trfase_C"/>
</dbReference>
<dbReference type="NCBIfam" id="TIGR00667">
    <property type="entry name" value="aat"/>
    <property type="match status" value="1"/>
</dbReference>